<evidence type="ECO:0000256" key="5">
    <source>
        <dbReference type="ARBA" id="ARBA00022884"/>
    </source>
</evidence>
<dbReference type="Gene3D" id="2.30.30.100">
    <property type="match status" value="1"/>
</dbReference>
<dbReference type="GO" id="GO:0071013">
    <property type="term" value="C:catalytic step 2 spliceosome"/>
    <property type="evidence" value="ECO:0007669"/>
    <property type="project" value="TreeGrafter"/>
</dbReference>
<keyword evidence="8" id="KW-0687">Ribonucleoprotein</keyword>
<dbReference type="PROSITE" id="PS52002">
    <property type="entry name" value="SM"/>
    <property type="match status" value="1"/>
</dbReference>
<evidence type="ECO:0000256" key="2">
    <source>
        <dbReference type="ARBA" id="ARBA00006850"/>
    </source>
</evidence>
<evidence type="ECO:0000256" key="4">
    <source>
        <dbReference type="ARBA" id="ARBA00022728"/>
    </source>
</evidence>
<evidence type="ECO:0000313" key="11">
    <source>
        <dbReference type="Proteomes" id="UP001157974"/>
    </source>
</evidence>
<dbReference type="EMBL" id="JAMWBK010000001">
    <property type="protein sequence ID" value="KAJ8908679.1"/>
    <property type="molecule type" value="Genomic_DNA"/>
</dbReference>
<dbReference type="InterPro" id="IPR017132">
    <property type="entry name" value="Lsm7"/>
</dbReference>
<dbReference type="InterPro" id="IPR001163">
    <property type="entry name" value="Sm_dom_euk/arc"/>
</dbReference>
<evidence type="ECO:0000256" key="3">
    <source>
        <dbReference type="ARBA" id="ARBA00022664"/>
    </source>
</evidence>
<dbReference type="AlphaFoldDB" id="A0AAV8V361"/>
<evidence type="ECO:0000256" key="6">
    <source>
        <dbReference type="ARBA" id="ARBA00023187"/>
    </source>
</evidence>
<name>A0AAV8V361_9RHOD</name>
<evidence type="ECO:0000313" key="10">
    <source>
        <dbReference type="EMBL" id="KAJ8908679.1"/>
    </source>
</evidence>
<dbReference type="GO" id="GO:0005688">
    <property type="term" value="C:U6 snRNP"/>
    <property type="evidence" value="ECO:0007669"/>
    <property type="project" value="TreeGrafter"/>
</dbReference>
<protein>
    <recommendedName>
        <fullName evidence="9">Sm domain-containing protein</fullName>
    </recommendedName>
</protein>
<feature type="domain" description="Sm" evidence="9">
    <location>
        <begin position="17"/>
        <end position="97"/>
    </location>
</feature>
<dbReference type="GO" id="GO:0003723">
    <property type="term" value="F:RNA binding"/>
    <property type="evidence" value="ECO:0007669"/>
    <property type="project" value="UniProtKB-KW"/>
</dbReference>
<evidence type="ECO:0000256" key="7">
    <source>
        <dbReference type="ARBA" id="ARBA00023242"/>
    </source>
</evidence>
<dbReference type="GO" id="GO:1990726">
    <property type="term" value="C:Lsm1-7-Pat1 complex"/>
    <property type="evidence" value="ECO:0007669"/>
    <property type="project" value="TreeGrafter"/>
</dbReference>
<keyword evidence="4" id="KW-0747">Spliceosome</keyword>
<evidence type="ECO:0000259" key="9">
    <source>
        <dbReference type="PROSITE" id="PS52002"/>
    </source>
</evidence>
<dbReference type="PANTHER" id="PTHR10553:SF5">
    <property type="entry name" value="U6 SNRNA-ASSOCIATED SM-LIKE PROTEIN LSM7"/>
    <property type="match status" value="1"/>
</dbReference>
<dbReference type="InterPro" id="IPR010920">
    <property type="entry name" value="LSM_dom_sf"/>
</dbReference>
<dbReference type="PIRSF" id="PIRSF037188">
    <property type="entry name" value="U6_snRNA_Lsm7"/>
    <property type="match status" value="1"/>
</dbReference>
<dbReference type="Pfam" id="PF01423">
    <property type="entry name" value="LSM"/>
    <property type="match status" value="1"/>
</dbReference>
<keyword evidence="7" id="KW-0539">Nucleus</keyword>
<dbReference type="PANTHER" id="PTHR10553">
    <property type="entry name" value="SMALL NUCLEAR RIBONUCLEOPROTEIN"/>
    <property type="match status" value="1"/>
</dbReference>
<dbReference type="GO" id="GO:0097526">
    <property type="term" value="C:spliceosomal tri-snRNP complex"/>
    <property type="evidence" value="ECO:0007669"/>
    <property type="project" value="TreeGrafter"/>
</dbReference>
<proteinExistence type="inferred from homology"/>
<comment type="caution">
    <text evidence="10">The sequence shown here is derived from an EMBL/GenBank/DDBJ whole genome shotgun (WGS) entry which is preliminary data.</text>
</comment>
<dbReference type="GO" id="GO:0071004">
    <property type="term" value="C:U2-type prespliceosome"/>
    <property type="evidence" value="ECO:0007669"/>
    <property type="project" value="TreeGrafter"/>
</dbReference>
<dbReference type="GO" id="GO:0005689">
    <property type="term" value="C:U12-type spliceosomal complex"/>
    <property type="evidence" value="ECO:0007669"/>
    <property type="project" value="TreeGrafter"/>
</dbReference>
<sequence>MSGQMSSSGGSGNRQRPVVLDLSKHVERSVLVKLVGGRQIRGTLKGWDPLVNLVLDDAVEELRDPTDPYVLTGKERKLGLLVARGTSVMTICPTDGMEETENPFVEQE</sequence>
<dbReference type="InterPro" id="IPR047575">
    <property type="entry name" value="Sm"/>
</dbReference>
<dbReference type="InterPro" id="IPR044641">
    <property type="entry name" value="Lsm7/SmG-like"/>
</dbReference>
<dbReference type="GO" id="GO:0000956">
    <property type="term" value="P:nuclear-transcribed mRNA catabolic process"/>
    <property type="evidence" value="ECO:0007669"/>
    <property type="project" value="InterPro"/>
</dbReference>
<evidence type="ECO:0000256" key="1">
    <source>
        <dbReference type="ARBA" id="ARBA00004123"/>
    </source>
</evidence>
<keyword evidence="6" id="KW-0508">mRNA splicing</keyword>
<gene>
    <name evidence="10" type="ORF">NDN08_005384</name>
</gene>
<dbReference type="SUPFAM" id="SSF50182">
    <property type="entry name" value="Sm-like ribonucleoproteins"/>
    <property type="match status" value="1"/>
</dbReference>
<organism evidence="10 11">
    <name type="scientific">Rhodosorus marinus</name>
    <dbReference type="NCBI Taxonomy" id="101924"/>
    <lineage>
        <taxon>Eukaryota</taxon>
        <taxon>Rhodophyta</taxon>
        <taxon>Stylonematophyceae</taxon>
        <taxon>Stylonematales</taxon>
        <taxon>Stylonemataceae</taxon>
        <taxon>Rhodosorus</taxon>
    </lineage>
</organism>
<dbReference type="GO" id="GO:0000398">
    <property type="term" value="P:mRNA splicing, via spliceosome"/>
    <property type="evidence" value="ECO:0007669"/>
    <property type="project" value="InterPro"/>
</dbReference>
<accession>A0AAV8V361</accession>
<comment type="subcellular location">
    <subcellularLocation>
        <location evidence="1">Nucleus</location>
    </subcellularLocation>
</comment>
<comment type="similarity">
    <text evidence="2">Belongs to the snRNP Sm proteins family.</text>
</comment>
<evidence type="ECO:0000256" key="8">
    <source>
        <dbReference type="ARBA" id="ARBA00023274"/>
    </source>
</evidence>
<dbReference type="Proteomes" id="UP001157974">
    <property type="component" value="Unassembled WGS sequence"/>
</dbReference>
<keyword evidence="3" id="KW-0507">mRNA processing</keyword>
<dbReference type="CDD" id="cd01729">
    <property type="entry name" value="LSm7"/>
    <property type="match status" value="1"/>
</dbReference>
<keyword evidence="11" id="KW-1185">Reference proteome</keyword>
<dbReference type="SMART" id="SM00651">
    <property type="entry name" value="Sm"/>
    <property type="match status" value="1"/>
</dbReference>
<reference evidence="10 11" key="1">
    <citation type="journal article" date="2023" name="Nat. Commun.">
        <title>Origin of minicircular mitochondrial genomes in red algae.</title>
        <authorList>
            <person name="Lee Y."/>
            <person name="Cho C.H."/>
            <person name="Lee Y.M."/>
            <person name="Park S.I."/>
            <person name="Yang J.H."/>
            <person name="West J.A."/>
            <person name="Bhattacharya D."/>
            <person name="Yoon H.S."/>
        </authorList>
    </citation>
    <scope>NUCLEOTIDE SEQUENCE [LARGE SCALE GENOMIC DNA]</scope>
    <source>
        <strain evidence="10 11">CCMP1338</strain>
        <tissue evidence="10">Whole cell</tissue>
    </source>
</reference>
<keyword evidence="5" id="KW-0694">RNA-binding</keyword>